<dbReference type="InterPro" id="IPR049730">
    <property type="entry name" value="SNF2/RAD54-like_C"/>
</dbReference>
<dbReference type="InterPro" id="IPR031047">
    <property type="entry name" value="DEXQc_INO80"/>
</dbReference>
<comment type="function">
    <text evidence="16">ATPase component of the INO80 complex which remodels chromatin by shifting nucleosomes and is involved in DNA repair.</text>
</comment>
<evidence type="ECO:0000256" key="3">
    <source>
        <dbReference type="ARBA" id="ARBA00019805"/>
    </source>
</evidence>
<dbReference type="CDD" id="cd18002">
    <property type="entry name" value="DEXQc_INO80"/>
    <property type="match status" value="1"/>
</dbReference>
<proteinExistence type="inferred from homology"/>
<dbReference type="PROSITE" id="PS51192">
    <property type="entry name" value="HELICASE_ATP_BIND_1"/>
    <property type="match status" value="1"/>
</dbReference>
<evidence type="ECO:0000256" key="13">
    <source>
        <dbReference type="ARBA" id="ARBA00023204"/>
    </source>
</evidence>
<dbReference type="GO" id="GO:0006281">
    <property type="term" value="P:DNA repair"/>
    <property type="evidence" value="ECO:0007669"/>
    <property type="project" value="UniProtKB-UniRule"/>
</dbReference>
<keyword evidence="6 16" id="KW-0378">Hydrolase</keyword>
<dbReference type="EC" id="3.6.4.-" evidence="16"/>
<dbReference type="GO" id="GO:0005524">
    <property type="term" value="F:ATP binding"/>
    <property type="evidence" value="ECO:0007669"/>
    <property type="project" value="UniProtKB-UniRule"/>
</dbReference>
<dbReference type="Gene3D" id="3.40.50.10810">
    <property type="entry name" value="Tandem AAA-ATPase domain"/>
    <property type="match status" value="1"/>
</dbReference>
<evidence type="ECO:0000256" key="18">
    <source>
        <dbReference type="SAM" id="MobiDB-lite"/>
    </source>
</evidence>
<name>A0A066V4X7_TILAU</name>
<evidence type="ECO:0000256" key="14">
    <source>
        <dbReference type="ARBA" id="ARBA00023242"/>
    </source>
</evidence>
<evidence type="ECO:0000256" key="11">
    <source>
        <dbReference type="ARBA" id="ARBA00023159"/>
    </source>
</evidence>
<keyword evidence="12" id="KW-0804">Transcription</keyword>
<evidence type="ECO:0000313" key="22">
    <source>
        <dbReference type="EMBL" id="KDN36516.1"/>
    </source>
</evidence>
<evidence type="ECO:0000256" key="6">
    <source>
        <dbReference type="ARBA" id="ARBA00022801"/>
    </source>
</evidence>
<dbReference type="Pfam" id="PF00271">
    <property type="entry name" value="Helicase_C"/>
    <property type="match status" value="1"/>
</dbReference>
<dbReference type="CDD" id="cd18793">
    <property type="entry name" value="SF2_C_SNF"/>
    <property type="match status" value="1"/>
</dbReference>
<dbReference type="PANTHER" id="PTHR45685:SF2">
    <property type="entry name" value="CHROMATIN-REMODELING ATPASE INO80"/>
    <property type="match status" value="1"/>
</dbReference>
<dbReference type="EMBL" id="JMSN01000166">
    <property type="protein sequence ID" value="KDN36516.1"/>
    <property type="molecule type" value="Genomic_DNA"/>
</dbReference>
<dbReference type="InterPro" id="IPR027417">
    <property type="entry name" value="P-loop_NTPase"/>
</dbReference>
<dbReference type="SMART" id="SM00487">
    <property type="entry name" value="DEXDc"/>
    <property type="match status" value="1"/>
</dbReference>
<dbReference type="OMA" id="FWKKNER"/>
<evidence type="ECO:0000256" key="16">
    <source>
        <dbReference type="RuleBase" id="RU368001"/>
    </source>
</evidence>
<keyword evidence="4" id="KW-0547">Nucleotide-binding</keyword>
<evidence type="ECO:0000256" key="7">
    <source>
        <dbReference type="ARBA" id="ARBA00022840"/>
    </source>
</evidence>
<keyword evidence="23" id="KW-1185">Reference proteome</keyword>
<evidence type="ECO:0000256" key="5">
    <source>
        <dbReference type="ARBA" id="ARBA00022763"/>
    </source>
</evidence>
<organism evidence="22 23">
    <name type="scientific">Tilletiaria anomala (strain ATCC 24038 / CBS 436.72 / UBC 951)</name>
    <dbReference type="NCBI Taxonomy" id="1037660"/>
    <lineage>
        <taxon>Eukaryota</taxon>
        <taxon>Fungi</taxon>
        <taxon>Dikarya</taxon>
        <taxon>Basidiomycota</taxon>
        <taxon>Ustilaginomycotina</taxon>
        <taxon>Exobasidiomycetes</taxon>
        <taxon>Georgefischeriales</taxon>
        <taxon>Tilletiariaceae</taxon>
        <taxon>Tilletiaria</taxon>
    </lineage>
</organism>
<dbReference type="InterPro" id="IPR020838">
    <property type="entry name" value="DBINO"/>
</dbReference>
<dbReference type="GO" id="GO:0006351">
    <property type="term" value="P:DNA-templated transcription"/>
    <property type="evidence" value="ECO:0007669"/>
    <property type="project" value="InterPro"/>
</dbReference>
<evidence type="ECO:0000256" key="1">
    <source>
        <dbReference type="ARBA" id="ARBA00004123"/>
    </source>
</evidence>
<feature type="coiled-coil region" evidence="17">
    <location>
        <begin position="1084"/>
        <end position="1132"/>
    </location>
</feature>
<evidence type="ECO:0000313" key="23">
    <source>
        <dbReference type="Proteomes" id="UP000027361"/>
    </source>
</evidence>
<dbReference type="GeneID" id="25262710"/>
<dbReference type="GO" id="GO:0031011">
    <property type="term" value="C:Ino80 complex"/>
    <property type="evidence" value="ECO:0007669"/>
    <property type="project" value="UniProtKB-UniRule"/>
</dbReference>
<dbReference type="GO" id="GO:0140658">
    <property type="term" value="F:ATP-dependent chromatin remodeler activity"/>
    <property type="evidence" value="ECO:0007669"/>
    <property type="project" value="InterPro"/>
</dbReference>
<dbReference type="PROSITE" id="PS51194">
    <property type="entry name" value="HELICASE_CTER"/>
    <property type="match status" value="1"/>
</dbReference>
<keyword evidence="7 16" id="KW-0067">ATP-binding</keyword>
<evidence type="ECO:0000256" key="9">
    <source>
        <dbReference type="ARBA" id="ARBA00023054"/>
    </source>
</evidence>
<dbReference type="InterPro" id="IPR038718">
    <property type="entry name" value="SNF2-like_sf"/>
</dbReference>
<evidence type="ECO:0000259" key="21">
    <source>
        <dbReference type="PROSITE" id="PS51413"/>
    </source>
</evidence>
<comment type="similarity">
    <text evidence="2 16">Belongs to the SNF2/RAD54 helicase family.</text>
</comment>
<dbReference type="SUPFAM" id="SSF52540">
    <property type="entry name" value="P-loop containing nucleoside triphosphate hydrolases"/>
    <property type="match status" value="2"/>
</dbReference>
<dbReference type="AlphaFoldDB" id="A0A066V4X7"/>
<comment type="caution">
    <text evidence="22">The sequence shown here is derived from an EMBL/GenBank/DDBJ whole genome shotgun (WGS) entry which is preliminary data.</text>
</comment>
<feature type="domain" description="Helicase ATP-binding" evidence="19">
    <location>
        <begin position="338"/>
        <end position="510"/>
    </location>
</feature>
<evidence type="ECO:0000256" key="10">
    <source>
        <dbReference type="ARBA" id="ARBA00023125"/>
    </source>
</evidence>
<dbReference type="GO" id="GO:0016887">
    <property type="term" value="F:ATP hydrolysis activity"/>
    <property type="evidence" value="ECO:0007669"/>
    <property type="project" value="TreeGrafter"/>
</dbReference>
<accession>A0A066V4X7</accession>
<feature type="domain" description="DBINO" evidence="21">
    <location>
        <begin position="63"/>
        <end position="188"/>
    </location>
</feature>
<dbReference type="InParanoid" id="A0A066V4X7"/>
<evidence type="ECO:0000256" key="15">
    <source>
        <dbReference type="ARBA" id="ARBA00049360"/>
    </source>
</evidence>
<evidence type="ECO:0000256" key="17">
    <source>
        <dbReference type="SAM" id="Coils"/>
    </source>
</evidence>
<dbReference type="InterPro" id="IPR000330">
    <property type="entry name" value="SNF2_N"/>
</dbReference>
<dbReference type="FunFam" id="3.40.50.10810:FF:000022">
    <property type="entry name" value="Blast:Putative DNA helicase Ino80"/>
    <property type="match status" value="1"/>
</dbReference>
<dbReference type="PROSITE" id="PS51413">
    <property type="entry name" value="DBINO"/>
    <property type="match status" value="1"/>
</dbReference>
<dbReference type="SMART" id="SM00490">
    <property type="entry name" value="HELICc"/>
    <property type="match status" value="1"/>
</dbReference>
<dbReference type="RefSeq" id="XP_013240080.1">
    <property type="nucleotide sequence ID" value="XM_013384626.1"/>
</dbReference>
<dbReference type="Pfam" id="PF13892">
    <property type="entry name" value="DBINO"/>
    <property type="match status" value="1"/>
</dbReference>
<protein>
    <recommendedName>
        <fullName evidence="3 16">Chromatin-remodeling ATPase INO80</fullName>
        <ecNumber evidence="16">3.6.4.-</ecNumber>
    </recommendedName>
</protein>
<keyword evidence="11" id="KW-0010">Activator</keyword>
<dbReference type="Gene3D" id="3.40.50.300">
    <property type="entry name" value="P-loop containing nucleotide triphosphate hydrolases"/>
    <property type="match status" value="2"/>
</dbReference>
<dbReference type="InterPro" id="IPR001650">
    <property type="entry name" value="Helicase_C-like"/>
</dbReference>
<evidence type="ECO:0000259" key="19">
    <source>
        <dbReference type="PROSITE" id="PS51192"/>
    </source>
</evidence>
<comment type="subunit">
    <text evidence="16">Component of the INO80 chromatin-remodeling complex.</text>
</comment>
<keyword evidence="13 16" id="KW-0234">DNA repair</keyword>
<keyword evidence="14" id="KW-0539">Nucleus</keyword>
<comment type="subcellular location">
    <subcellularLocation>
        <location evidence="1 16">Nucleus</location>
    </subcellularLocation>
</comment>
<reference evidence="22 23" key="1">
    <citation type="submission" date="2014-05" db="EMBL/GenBank/DDBJ databases">
        <title>Draft genome sequence of a rare smut relative, Tilletiaria anomala UBC 951.</title>
        <authorList>
            <consortium name="DOE Joint Genome Institute"/>
            <person name="Toome M."/>
            <person name="Kuo A."/>
            <person name="Henrissat B."/>
            <person name="Lipzen A."/>
            <person name="Tritt A."/>
            <person name="Yoshinaga Y."/>
            <person name="Zane M."/>
            <person name="Barry K."/>
            <person name="Grigoriev I.V."/>
            <person name="Spatafora J.W."/>
            <person name="Aimea M.C."/>
        </authorList>
    </citation>
    <scope>NUCLEOTIDE SEQUENCE [LARGE SCALE GENOMIC DNA]</scope>
    <source>
        <strain evidence="22 23">UBC 951</strain>
    </source>
</reference>
<dbReference type="PANTHER" id="PTHR45685">
    <property type="entry name" value="HELICASE SRCAP-RELATED"/>
    <property type="match status" value="1"/>
</dbReference>
<sequence>MPLANGDAETSVAAAVDIDSLAGGSRMPSPDMDDRTGIDYTESGYVVIDERRAKALEEAHRKIWTMIAKKEIPKVSRTVQMSYTNKATYWRRISQVVQREARRAVTRNTKTVKDVQLRARKIMREMLVFWRRNEKEERELRKKAEKEAVERAKKEEEMREAKRQARKLNFLITQTELYSHFVGSKLKTDEAEETDETSGSAKIINPAAASGDVPQVDAQSNLKEIDFDDEDETNLRAHAMRNAEEAVNAARRKAVAFDQNAAEERRRNEAAAAAHAAADEEAAADGKRIAEKDLGKAFDSDDMNFLNPTSMGAMDLKQPKMLTCQLKEYQLKGLNWLANLYEQGINGILADEMGLGKTVQSISLMAYLAEVHDIWGPFLVIAPASTLHNWQQEISRFVPSLKALPYWGNVKDRAVLRKFWNKKQMAYNRDAPFHVLVTSYQLVVSDEKYFQRVKWQYMILDEAQAIKSSSSTRWKTLLGFNCRNRLLLTGTPVQNSMQELWALLHFIMPSLFDSHDEFSEWFSKDIESHAENKGTLNEHQLRRLHMILKPFMLRRIKKNVQNELGEKIEIDLFCDMSARQRALYRGLRSHVSIAELMDKASNMQDEAGLKSLMNLVMQFRKVCNHPELFERADVEAPFAFAESAQSGSLSREGDSLFCPYSTVNPIKMAVPKLMYQDSGMLTVPGASSRAGFDTHYMQNLFNIWRPHHILQSLGESQSAFSTLPLMDLPISDAEIAFHGRTLINVLRDTDREERLRAHGTLLFDEDFAAASIRPFAYVRKALPSIVEPVVQFGVPSMDEIAQDAKSHSVLAPPSKRAFVRPAVAPPIELVCSDRSFTMRQEALHTDPLASAALFGLPGQRADIPKEVEGMQAALPALPPRGLLAASSQDQLPASGMQVPQMNKLIVDSSKLARLDALLRELRAGGHRVLIYFQMTKMIDLMEEYLIYRQYKYLRLDGASKISDRRDMVTDWQTKPEIFIFLLSTRAGGLGINLTAADTVIFYDHDWNPSNDSQAMDRAHRLGQTKQVTVYRLITKGTIDERIVKLARNKKEVQDIVVGNKAYSETGMARPQEIVSLLLDDDELAESMLRRKQAEEQELIQAKADSARAMHAKRKLNKAAAVAAEEAAKAQSALVWELEDDEDDFFGAKPPPRMEDEAPAAESLAGAKPSKKKKTKEGGEGGEISAPKKRSKSKAKPVEEGAAGIVSDAPKPPLKSRLGRDKSHRKKTAEELGGVEATVEE</sequence>
<dbReference type="Proteomes" id="UP000027361">
    <property type="component" value="Unassembled WGS sequence"/>
</dbReference>
<dbReference type="GO" id="GO:0003677">
    <property type="term" value="F:DNA binding"/>
    <property type="evidence" value="ECO:0007669"/>
    <property type="project" value="UniProtKB-UniRule"/>
</dbReference>
<dbReference type="OrthoDB" id="372624at2759"/>
<dbReference type="HOGENOM" id="CLU_000315_20_0_1"/>
<feature type="coiled-coil region" evidence="17">
    <location>
        <begin position="127"/>
        <end position="171"/>
    </location>
</feature>
<dbReference type="FunCoup" id="A0A066V4X7">
    <property type="interactions" value="690"/>
</dbReference>
<dbReference type="Pfam" id="PF00176">
    <property type="entry name" value="SNF2-rel_dom"/>
    <property type="match status" value="1"/>
</dbReference>
<dbReference type="STRING" id="1037660.A0A066V4X7"/>
<evidence type="ECO:0000256" key="2">
    <source>
        <dbReference type="ARBA" id="ARBA00007025"/>
    </source>
</evidence>
<dbReference type="GO" id="GO:0060255">
    <property type="term" value="P:regulation of macromolecule metabolic process"/>
    <property type="evidence" value="ECO:0007669"/>
    <property type="project" value="UniProtKB-ARBA"/>
</dbReference>
<keyword evidence="9 17" id="KW-0175">Coiled coil</keyword>
<keyword evidence="10 16" id="KW-0238">DNA-binding</keyword>
<dbReference type="InterPro" id="IPR014001">
    <property type="entry name" value="Helicase_ATP-bd"/>
</dbReference>
<comment type="catalytic activity">
    <reaction evidence="15 16">
        <text>ATP + H2O = ADP + phosphate + H(+)</text>
        <dbReference type="Rhea" id="RHEA:13065"/>
        <dbReference type="ChEBI" id="CHEBI:15377"/>
        <dbReference type="ChEBI" id="CHEBI:15378"/>
        <dbReference type="ChEBI" id="CHEBI:30616"/>
        <dbReference type="ChEBI" id="CHEBI:43474"/>
        <dbReference type="ChEBI" id="CHEBI:456216"/>
    </reaction>
</comment>
<evidence type="ECO:0000256" key="12">
    <source>
        <dbReference type="ARBA" id="ARBA00023163"/>
    </source>
</evidence>
<evidence type="ECO:0000259" key="20">
    <source>
        <dbReference type="PROSITE" id="PS51194"/>
    </source>
</evidence>
<gene>
    <name evidence="22" type="ORF">K437DRAFT_229700</name>
</gene>
<feature type="domain" description="Helicase C-terminal" evidence="20">
    <location>
        <begin position="913"/>
        <end position="1068"/>
    </location>
</feature>
<feature type="region of interest" description="Disordered" evidence="18">
    <location>
        <begin position="1142"/>
        <end position="1240"/>
    </location>
</feature>
<feature type="region of interest" description="Disordered" evidence="18">
    <location>
        <begin position="260"/>
        <end position="285"/>
    </location>
</feature>
<dbReference type="InterPro" id="IPR050520">
    <property type="entry name" value="INO80/SWR1_helicase"/>
</dbReference>
<evidence type="ECO:0000256" key="8">
    <source>
        <dbReference type="ARBA" id="ARBA00023015"/>
    </source>
</evidence>
<keyword evidence="5 16" id="KW-0227">DNA damage</keyword>
<keyword evidence="8" id="KW-0805">Transcription regulation</keyword>
<evidence type="ECO:0000256" key="4">
    <source>
        <dbReference type="ARBA" id="ARBA00022741"/>
    </source>
</evidence>
<dbReference type="FunFam" id="3.40.50.300:FF:001304">
    <property type="entry name" value="DNA helicase INO80"/>
    <property type="match status" value="1"/>
</dbReference>
<comment type="domain">
    <text evidence="16">The DBINO region is involved in binding to DNA.</text>
</comment>
<dbReference type="GO" id="GO:0042393">
    <property type="term" value="F:histone binding"/>
    <property type="evidence" value="ECO:0007669"/>
    <property type="project" value="TreeGrafter"/>
</dbReference>
<feature type="region of interest" description="Disordered" evidence="18">
    <location>
        <begin position="187"/>
        <end position="215"/>
    </location>
</feature>